<protein>
    <submittedName>
        <fullName evidence="1">Uncharacterized protein</fullName>
    </submittedName>
</protein>
<reference evidence="1" key="1">
    <citation type="journal article" date="2021" name="bioRxiv">
        <title>Unraveling nitrogen, sulfur and carbon metabolic pathways and microbial community transcriptional responses to substrate deprivation and toxicity stresses in a bioreactor mimicking anoxic brackish coastal sediment conditions.</title>
        <authorList>
            <person name="Martins P.D."/>
            <person name="Echeveste M.J."/>
            <person name="Arshad A."/>
            <person name="Kurth J."/>
            <person name="Ouboter H."/>
            <person name="Jetten M.S.M."/>
            <person name="Welte C.U."/>
        </authorList>
    </citation>
    <scope>NUCLEOTIDE SEQUENCE</scope>
    <source>
        <strain evidence="1">MAG_39</strain>
    </source>
</reference>
<dbReference type="EMBL" id="JAIOIV010000072">
    <property type="protein sequence ID" value="MBZ0156215.1"/>
    <property type="molecule type" value="Genomic_DNA"/>
</dbReference>
<reference evidence="1" key="2">
    <citation type="submission" date="2021-08" db="EMBL/GenBank/DDBJ databases">
        <authorList>
            <person name="Dalcin Martins P."/>
        </authorList>
    </citation>
    <scope>NUCLEOTIDE SEQUENCE</scope>
    <source>
        <strain evidence="1">MAG_39</strain>
    </source>
</reference>
<evidence type="ECO:0000313" key="1">
    <source>
        <dbReference type="EMBL" id="MBZ0156215.1"/>
    </source>
</evidence>
<evidence type="ECO:0000313" key="2">
    <source>
        <dbReference type="Proteomes" id="UP000705867"/>
    </source>
</evidence>
<sequence length="49" mass="6240">MAQRTDSPNYRFSFPIRIEDHRRERKYRRKRITVQLPLFKGRPFMCERR</sequence>
<comment type="caution">
    <text evidence="1">The sequence shown here is derived from an EMBL/GenBank/DDBJ whole genome shotgun (WGS) entry which is preliminary data.</text>
</comment>
<organism evidence="1 2">
    <name type="scientific">Candidatus Nitrobium versatile</name>
    <dbReference type="NCBI Taxonomy" id="2884831"/>
    <lineage>
        <taxon>Bacteria</taxon>
        <taxon>Pseudomonadati</taxon>
        <taxon>Nitrospirota</taxon>
        <taxon>Nitrospiria</taxon>
        <taxon>Nitrospirales</taxon>
        <taxon>Nitrospiraceae</taxon>
        <taxon>Candidatus Nitrobium</taxon>
    </lineage>
</organism>
<dbReference type="Proteomes" id="UP000705867">
    <property type="component" value="Unassembled WGS sequence"/>
</dbReference>
<dbReference type="AlphaFoldDB" id="A0A953JBT0"/>
<name>A0A953JBT0_9BACT</name>
<proteinExistence type="predicted"/>
<accession>A0A953JBT0</accession>
<gene>
    <name evidence="1" type="ORF">K8I29_08410</name>
</gene>